<dbReference type="Proteomes" id="UP000193411">
    <property type="component" value="Unassembled WGS sequence"/>
</dbReference>
<dbReference type="OrthoDB" id="2163438at2759"/>
<gene>
    <name evidence="1" type="ORF">BCR44DRAFT_1523173</name>
</gene>
<protein>
    <submittedName>
        <fullName evidence="1">Uncharacterized protein</fullName>
    </submittedName>
</protein>
<proteinExistence type="predicted"/>
<evidence type="ECO:0000313" key="1">
    <source>
        <dbReference type="EMBL" id="ORZ29930.1"/>
    </source>
</evidence>
<accession>A0A1Y2H5U0</accession>
<comment type="caution">
    <text evidence="1">The sequence shown here is derived from an EMBL/GenBank/DDBJ whole genome shotgun (WGS) entry which is preliminary data.</text>
</comment>
<evidence type="ECO:0000313" key="2">
    <source>
        <dbReference type="Proteomes" id="UP000193411"/>
    </source>
</evidence>
<organism evidence="1 2">
    <name type="scientific">Catenaria anguillulae PL171</name>
    <dbReference type="NCBI Taxonomy" id="765915"/>
    <lineage>
        <taxon>Eukaryota</taxon>
        <taxon>Fungi</taxon>
        <taxon>Fungi incertae sedis</taxon>
        <taxon>Blastocladiomycota</taxon>
        <taxon>Blastocladiomycetes</taxon>
        <taxon>Blastocladiales</taxon>
        <taxon>Catenariaceae</taxon>
        <taxon>Catenaria</taxon>
    </lineage>
</organism>
<reference evidence="1 2" key="1">
    <citation type="submission" date="2016-07" db="EMBL/GenBank/DDBJ databases">
        <title>Pervasive Adenine N6-methylation of Active Genes in Fungi.</title>
        <authorList>
            <consortium name="DOE Joint Genome Institute"/>
            <person name="Mondo S.J."/>
            <person name="Dannebaum R.O."/>
            <person name="Kuo R.C."/>
            <person name="Labutti K."/>
            <person name="Haridas S."/>
            <person name="Kuo A."/>
            <person name="Salamov A."/>
            <person name="Ahrendt S.R."/>
            <person name="Lipzen A."/>
            <person name="Sullivan W."/>
            <person name="Andreopoulos W.B."/>
            <person name="Clum A."/>
            <person name="Lindquist E."/>
            <person name="Daum C."/>
            <person name="Ramamoorthy G.K."/>
            <person name="Gryganskyi A."/>
            <person name="Culley D."/>
            <person name="Magnuson J.K."/>
            <person name="James T.Y."/>
            <person name="O'Malley M.A."/>
            <person name="Stajich J.E."/>
            <person name="Spatafora J.W."/>
            <person name="Visel A."/>
            <person name="Grigoriev I.V."/>
        </authorList>
    </citation>
    <scope>NUCLEOTIDE SEQUENCE [LARGE SCALE GENOMIC DNA]</scope>
    <source>
        <strain evidence="1 2">PL171</strain>
    </source>
</reference>
<dbReference type="EMBL" id="MCFL01000116">
    <property type="protein sequence ID" value="ORZ29930.1"/>
    <property type="molecule type" value="Genomic_DNA"/>
</dbReference>
<dbReference type="AlphaFoldDB" id="A0A1Y2H5U0"/>
<keyword evidence="2" id="KW-1185">Reference proteome</keyword>
<name>A0A1Y2H5U0_9FUNG</name>
<sequence length="378" mass="39704">MEQVNLQLWRSADNGAVIDSIFRIVRATVVVSGGVGIGGNINAGGNLGSTTVSNGALIIAGGAGIAKNLNVGGALVVGGNTTINGNLVVNGGSITEIRTSTLSVNDNVILINAGPQSSADGGVGIKRFQTANNTGEGDVVNNDVPEVSGTARTGSTSTTIVLASSASAINDFYKDSWIRITSGTGSGQVRRIKQYDGASKVATLYSTADQTANNYSPVEGMDWDTIPDVTSQYAIYDTQYILTYYDESGAEYVFGSTPQNPANTINEHSANAGVTIEGVNVRDGAMTGTTTHGSYLVLRMAGVKGSNDENLDITWPAGESPRLRHLLPISGASGANIQFVCKLIDWWLWTNYNTGEFLTILPYQKFVNNHIGHDVTTL</sequence>